<evidence type="ECO:0000313" key="3">
    <source>
        <dbReference type="Proteomes" id="UP000074410"/>
    </source>
</evidence>
<dbReference type="AntiFam" id="ANF00142">
    <property type="entry name" value="Shadow ORF (opposite yadG)"/>
</dbReference>
<proteinExistence type="predicted"/>
<name>A0A147JA23_9SPHN</name>
<dbReference type="Proteomes" id="UP000074410">
    <property type="component" value="Unassembled WGS sequence"/>
</dbReference>
<dbReference type="PATRIC" id="fig|33051.5.peg.2242"/>
<organism evidence="2 3">
    <name type="scientific">Sphingomonas sanguinis</name>
    <dbReference type="NCBI Taxonomy" id="33051"/>
    <lineage>
        <taxon>Bacteria</taxon>
        <taxon>Pseudomonadati</taxon>
        <taxon>Pseudomonadota</taxon>
        <taxon>Alphaproteobacteria</taxon>
        <taxon>Sphingomonadales</taxon>
        <taxon>Sphingomonadaceae</taxon>
        <taxon>Sphingomonas</taxon>
    </lineage>
</organism>
<dbReference type="EMBL" id="LDTC01000044">
    <property type="protein sequence ID" value="KTW14884.1"/>
    <property type="molecule type" value="Genomic_DNA"/>
</dbReference>
<gene>
    <name evidence="2" type="ORF">NS258_06400</name>
</gene>
<dbReference type="AlphaFoldDB" id="A0A147JA23"/>
<protein>
    <submittedName>
        <fullName evidence="2">Uncharacterized protein</fullName>
    </submittedName>
</protein>
<feature type="compositionally biased region" description="Basic and acidic residues" evidence="1">
    <location>
        <begin position="1"/>
        <end position="13"/>
    </location>
</feature>
<feature type="region of interest" description="Disordered" evidence="1">
    <location>
        <begin position="1"/>
        <end position="22"/>
    </location>
</feature>
<comment type="caution">
    <text evidence="2">The sequence shown here is derived from an EMBL/GenBank/DDBJ whole genome shotgun (WGS) entry which is preliminary data.</text>
</comment>
<accession>A0A147JA23</accession>
<dbReference type="AntiFam" id="ANF00095">
    <property type="entry name" value="Shadow ORF (opposite ABC transporters)"/>
</dbReference>
<evidence type="ECO:0000256" key="1">
    <source>
        <dbReference type="SAM" id="MobiDB-lite"/>
    </source>
</evidence>
<sequence>MARDEHRSADPRRQCPYQQPHGHDAVGIETVGWFVQQQQSGRTEHRPRQRQALLHPKRIGAGPCRCRIAHLDDLQHPIDLACRQTEQTSRDVEIGPAGEMVVQRGAFDKGSHLGKGIAPPPDQVVTDQPDRARIRPQQAEQQAHRRGLAGAVRTQKAVDAPHRYAQRHIVDHAPPSVAFGQMLGFDCQHRFSPIPTFIS</sequence>
<reference evidence="2 3" key="1">
    <citation type="journal article" date="2016" name="Front. Microbiol.">
        <title>Genomic Resource of Rice Seed Associated Bacteria.</title>
        <authorList>
            <person name="Midha S."/>
            <person name="Bansal K."/>
            <person name="Sharma S."/>
            <person name="Kumar N."/>
            <person name="Patil P.P."/>
            <person name="Chaudhry V."/>
            <person name="Patil P.B."/>
        </authorList>
    </citation>
    <scope>NUCLEOTIDE SEQUENCE [LARGE SCALE GENOMIC DNA]</scope>
    <source>
        <strain evidence="2 3">NS258</strain>
    </source>
</reference>
<evidence type="ECO:0000313" key="2">
    <source>
        <dbReference type="EMBL" id="KTW14884.1"/>
    </source>
</evidence>